<feature type="domain" description="FAD dependent oxidoreductase" evidence="1">
    <location>
        <begin position="26"/>
        <end position="320"/>
    </location>
</feature>
<dbReference type="EMBL" id="ML979132">
    <property type="protein sequence ID" value="KAF1921031.1"/>
    <property type="molecule type" value="Genomic_DNA"/>
</dbReference>
<proteinExistence type="predicted"/>
<dbReference type="PANTHER" id="PTHR13847:SF185">
    <property type="entry name" value="FAD DEPENDENT OXIDOREDUCTASE SUPERFAMILY (AFU_ORTHOLOGUE AFUA_3G02360)"/>
    <property type="match status" value="1"/>
</dbReference>
<reference evidence="2" key="1">
    <citation type="journal article" date="2020" name="Stud. Mycol.">
        <title>101 Dothideomycetes genomes: a test case for predicting lifestyles and emergence of pathogens.</title>
        <authorList>
            <person name="Haridas S."/>
            <person name="Albert R."/>
            <person name="Binder M."/>
            <person name="Bloem J."/>
            <person name="Labutti K."/>
            <person name="Salamov A."/>
            <person name="Andreopoulos B."/>
            <person name="Baker S."/>
            <person name="Barry K."/>
            <person name="Bills G."/>
            <person name="Bluhm B."/>
            <person name="Cannon C."/>
            <person name="Castanera R."/>
            <person name="Culley D."/>
            <person name="Daum C."/>
            <person name="Ezra D."/>
            <person name="Gonzalez J."/>
            <person name="Henrissat B."/>
            <person name="Kuo A."/>
            <person name="Liang C."/>
            <person name="Lipzen A."/>
            <person name="Lutzoni F."/>
            <person name="Magnuson J."/>
            <person name="Mondo S."/>
            <person name="Nolan M."/>
            <person name="Ohm R."/>
            <person name="Pangilinan J."/>
            <person name="Park H.-J."/>
            <person name="Ramirez L."/>
            <person name="Alfaro M."/>
            <person name="Sun H."/>
            <person name="Tritt A."/>
            <person name="Yoshinaga Y."/>
            <person name="Zwiers L.-H."/>
            <person name="Turgeon B."/>
            <person name="Goodwin S."/>
            <person name="Spatafora J."/>
            <person name="Crous P."/>
            <person name="Grigoriev I."/>
        </authorList>
    </citation>
    <scope>NUCLEOTIDE SEQUENCE</scope>
    <source>
        <strain evidence="2">HMLAC05119</strain>
    </source>
</reference>
<protein>
    <recommendedName>
        <fullName evidence="1">FAD dependent oxidoreductase domain-containing protein</fullName>
    </recommendedName>
</protein>
<dbReference type="OrthoDB" id="498204at2759"/>
<dbReference type="GO" id="GO:0005770">
    <property type="term" value="C:late endosome"/>
    <property type="evidence" value="ECO:0007669"/>
    <property type="project" value="TreeGrafter"/>
</dbReference>
<evidence type="ECO:0000313" key="2">
    <source>
        <dbReference type="EMBL" id="KAF1921031.1"/>
    </source>
</evidence>
<dbReference type="GO" id="GO:0042147">
    <property type="term" value="P:retrograde transport, endosome to Golgi"/>
    <property type="evidence" value="ECO:0007669"/>
    <property type="project" value="TreeGrafter"/>
</dbReference>
<dbReference type="Proteomes" id="UP000800096">
    <property type="component" value="Unassembled WGS sequence"/>
</dbReference>
<dbReference type="PANTHER" id="PTHR13847">
    <property type="entry name" value="SARCOSINE DEHYDROGENASE-RELATED"/>
    <property type="match status" value="1"/>
</dbReference>
<dbReference type="InterPro" id="IPR036188">
    <property type="entry name" value="FAD/NAD-bd_sf"/>
</dbReference>
<organism evidence="2 3">
    <name type="scientific">Ampelomyces quisqualis</name>
    <name type="common">Powdery mildew agent</name>
    <dbReference type="NCBI Taxonomy" id="50730"/>
    <lineage>
        <taxon>Eukaryota</taxon>
        <taxon>Fungi</taxon>
        <taxon>Dikarya</taxon>
        <taxon>Ascomycota</taxon>
        <taxon>Pezizomycotina</taxon>
        <taxon>Dothideomycetes</taxon>
        <taxon>Pleosporomycetidae</taxon>
        <taxon>Pleosporales</taxon>
        <taxon>Pleosporineae</taxon>
        <taxon>Phaeosphaeriaceae</taxon>
        <taxon>Ampelomyces</taxon>
    </lineage>
</organism>
<accession>A0A6A5QZ37</accession>
<evidence type="ECO:0000259" key="1">
    <source>
        <dbReference type="Pfam" id="PF01266"/>
    </source>
</evidence>
<name>A0A6A5QZ37_AMPQU</name>
<dbReference type="SUPFAM" id="SSF51971">
    <property type="entry name" value="Nucleotide-binding domain"/>
    <property type="match status" value="1"/>
</dbReference>
<gene>
    <name evidence="2" type="ORF">BDU57DRAFT_584265</name>
</gene>
<dbReference type="AlphaFoldDB" id="A0A6A5QZ37"/>
<keyword evidence="3" id="KW-1185">Reference proteome</keyword>
<dbReference type="Pfam" id="PF01266">
    <property type="entry name" value="DAO"/>
    <property type="match status" value="1"/>
</dbReference>
<dbReference type="InterPro" id="IPR006076">
    <property type="entry name" value="FAD-dep_OxRdtase"/>
</dbReference>
<sequence>MPGPNAATAEPVWSLFSPDTSDTTTVILGSGIIGLSTAYCLSGTGNTDPALGRLSYKLHAQLAQAHNGRTSWGYAHSTGISLSQDSEEDAVGGSGEDWLESGTSKAQLASYTRPWEEEDLDAEWLPCRKDATMAVISRYGTTAQIGPLRFWRLLLARCKERGIQVRFPARALSVSRDASGVLNGIRISQDGMETELPFTRLAITSSAWSPRVFTTLFPAATTRIPISALGAHSLLVRNPHFKPDRGDEEFFARTGGEFTTTRLPDVATEAITIEKAIDQLKACAKIMMMGVLGKDFEVLREGLCFRPVTSSGCPIVSKIPDEKLGRVTT</sequence>
<dbReference type="Gene3D" id="3.50.50.60">
    <property type="entry name" value="FAD/NAD(P)-binding domain"/>
    <property type="match status" value="1"/>
</dbReference>
<evidence type="ECO:0000313" key="3">
    <source>
        <dbReference type="Proteomes" id="UP000800096"/>
    </source>
</evidence>
<dbReference type="GO" id="GO:0005829">
    <property type="term" value="C:cytosol"/>
    <property type="evidence" value="ECO:0007669"/>
    <property type="project" value="GOC"/>
</dbReference>
<dbReference type="Gene3D" id="3.30.9.10">
    <property type="entry name" value="D-Amino Acid Oxidase, subunit A, domain 2"/>
    <property type="match status" value="1"/>
</dbReference>